<dbReference type="PROSITE" id="PS50977">
    <property type="entry name" value="HTH_TETR_2"/>
    <property type="match status" value="1"/>
</dbReference>
<organism evidence="6 7">
    <name type="scientific">Ideonella livida</name>
    <dbReference type="NCBI Taxonomy" id="2707176"/>
    <lineage>
        <taxon>Bacteria</taxon>
        <taxon>Pseudomonadati</taxon>
        <taxon>Pseudomonadota</taxon>
        <taxon>Betaproteobacteria</taxon>
        <taxon>Burkholderiales</taxon>
        <taxon>Sphaerotilaceae</taxon>
        <taxon>Ideonella</taxon>
    </lineage>
</organism>
<evidence type="ECO:0000256" key="3">
    <source>
        <dbReference type="ARBA" id="ARBA00023163"/>
    </source>
</evidence>
<dbReference type="Gene3D" id="1.10.357.10">
    <property type="entry name" value="Tetracycline Repressor, domain 2"/>
    <property type="match status" value="1"/>
</dbReference>
<dbReference type="PRINTS" id="PR00455">
    <property type="entry name" value="HTHTETR"/>
</dbReference>
<evidence type="ECO:0000313" key="7">
    <source>
        <dbReference type="Proteomes" id="UP000484255"/>
    </source>
</evidence>
<evidence type="ECO:0000256" key="4">
    <source>
        <dbReference type="PROSITE-ProRule" id="PRU00335"/>
    </source>
</evidence>
<keyword evidence="3" id="KW-0804">Transcription</keyword>
<dbReference type="InterPro" id="IPR001647">
    <property type="entry name" value="HTH_TetR"/>
</dbReference>
<evidence type="ECO:0000256" key="1">
    <source>
        <dbReference type="ARBA" id="ARBA00023015"/>
    </source>
</evidence>
<name>A0A7C9PEN0_9BURK</name>
<dbReference type="Pfam" id="PF14246">
    <property type="entry name" value="TetR_C_7"/>
    <property type="match status" value="1"/>
</dbReference>
<dbReference type="Pfam" id="PF00440">
    <property type="entry name" value="TetR_N"/>
    <property type="match status" value="1"/>
</dbReference>
<dbReference type="GO" id="GO:0000976">
    <property type="term" value="F:transcription cis-regulatory region binding"/>
    <property type="evidence" value="ECO:0007669"/>
    <property type="project" value="TreeGrafter"/>
</dbReference>
<evidence type="ECO:0000256" key="2">
    <source>
        <dbReference type="ARBA" id="ARBA00023125"/>
    </source>
</evidence>
<dbReference type="SUPFAM" id="SSF46689">
    <property type="entry name" value="Homeodomain-like"/>
    <property type="match status" value="1"/>
</dbReference>
<dbReference type="SUPFAM" id="SSF48498">
    <property type="entry name" value="Tetracyclin repressor-like, C-terminal domain"/>
    <property type="match status" value="1"/>
</dbReference>
<keyword evidence="7" id="KW-1185">Reference proteome</keyword>
<keyword evidence="1" id="KW-0805">Transcription regulation</keyword>
<accession>A0A7C9PEN0</accession>
<keyword evidence="2 4" id="KW-0238">DNA-binding</keyword>
<dbReference type="InterPro" id="IPR009057">
    <property type="entry name" value="Homeodomain-like_sf"/>
</dbReference>
<evidence type="ECO:0000259" key="5">
    <source>
        <dbReference type="PROSITE" id="PS50977"/>
    </source>
</evidence>
<sequence length="215" mass="23514">MKSIVSTRQRRKDARPQELLDAALSLFVEKGFAATKAEEVAALAGVSKGTLYLYYPSKEDLLRAVIRHNLSTEIAAGAQELARMGGPAGDRLQRVVADWWERILASPTSGVFKLVITELRNFPEIARFYAEEVVMPGTQLVESLIREGVASGEFADVNVQQAALSVLLPMVMLCLHKHSLGACGLGDPALEQPELFIRQHLALVVNGLRRGPARL</sequence>
<feature type="domain" description="HTH tetR-type" evidence="5">
    <location>
        <begin position="13"/>
        <end position="73"/>
    </location>
</feature>
<dbReference type="PANTHER" id="PTHR30055">
    <property type="entry name" value="HTH-TYPE TRANSCRIPTIONAL REGULATOR RUTR"/>
    <property type="match status" value="1"/>
</dbReference>
<dbReference type="GO" id="GO:0003700">
    <property type="term" value="F:DNA-binding transcription factor activity"/>
    <property type="evidence" value="ECO:0007669"/>
    <property type="project" value="TreeGrafter"/>
</dbReference>
<dbReference type="FunFam" id="1.10.10.60:FF:000141">
    <property type="entry name" value="TetR family transcriptional regulator"/>
    <property type="match status" value="1"/>
</dbReference>
<evidence type="ECO:0000313" key="6">
    <source>
        <dbReference type="EMBL" id="NDY89977.1"/>
    </source>
</evidence>
<dbReference type="EMBL" id="JAAGOH010000002">
    <property type="protein sequence ID" value="NDY89977.1"/>
    <property type="molecule type" value="Genomic_DNA"/>
</dbReference>
<proteinExistence type="predicted"/>
<protein>
    <submittedName>
        <fullName evidence="6">TetR/AcrR family transcriptional regulator</fullName>
    </submittedName>
</protein>
<dbReference type="InterPro" id="IPR050109">
    <property type="entry name" value="HTH-type_TetR-like_transc_reg"/>
</dbReference>
<dbReference type="PANTHER" id="PTHR30055:SF234">
    <property type="entry name" value="HTH-TYPE TRANSCRIPTIONAL REGULATOR BETI"/>
    <property type="match status" value="1"/>
</dbReference>
<feature type="DNA-binding region" description="H-T-H motif" evidence="4">
    <location>
        <begin position="36"/>
        <end position="55"/>
    </location>
</feature>
<gene>
    <name evidence="6" type="ORF">G3A44_02080</name>
</gene>
<dbReference type="AlphaFoldDB" id="A0A7C9PEN0"/>
<comment type="caution">
    <text evidence="6">The sequence shown here is derived from an EMBL/GenBank/DDBJ whole genome shotgun (WGS) entry which is preliminary data.</text>
</comment>
<reference evidence="6 7" key="1">
    <citation type="submission" date="2020-02" db="EMBL/GenBank/DDBJ databases">
        <title>Ideonella bacterium strain TBM-1.</title>
        <authorList>
            <person name="Chen W.-M."/>
        </authorList>
    </citation>
    <scope>NUCLEOTIDE SEQUENCE [LARGE SCALE GENOMIC DNA]</scope>
    <source>
        <strain evidence="6 7">TBM-1</strain>
    </source>
</reference>
<dbReference type="Proteomes" id="UP000484255">
    <property type="component" value="Unassembled WGS sequence"/>
</dbReference>
<dbReference type="InterPro" id="IPR039536">
    <property type="entry name" value="TetR_C_Proteobacteria"/>
</dbReference>
<dbReference type="InterPro" id="IPR036271">
    <property type="entry name" value="Tet_transcr_reg_TetR-rel_C_sf"/>
</dbReference>